<keyword evidence="2" id="KW-0472">Membrane</keyword>
<sequence>MFRRSVAWSLVAATVAGLLLSAYLLTREEGISVVPMAGVALLAAPALFLLRSKAWRGGELGRRMLRSSARVLPIALVLGVTVATPMLVVKDKNEEVYGVALTNDLSEGAFLDAYAQWQRVDVGPVVFRHPLTPSQRQAVYEISETARLLEPILEDPANEWRIHGCETPPDCDYGGGWLPWALREAAAAVGAYGSATQASNFFGQIATDIDAACTDGTLTCRTKLPASLQSLQRVSVTDLGRGYLRHAGALLTSQDMYFHSAAVKPAPDEWRGEFAAVMPSAPATAAEAEQRQASFDAHRWPYDVLDLAYTVLLPLGFLLGVVLLARTTLTRAGRRSAGPLTALAAILLFAILARLGLVAIVEAAEFAAPVRYIYPAHTLLVAFVVVSVVDGLRLLDRGWLRRRGHTTFRRGPAGPVQADSASSEAESSEREFPTSGAPEHDVPTREVPAGRSPEPVSAFSPDRSPGGREPVERLRPGPCP</sequence>
<keyword evidence="2" id="KW-1133">Transmembrane helix</keyword>
<evidence type="ECO:0000256" key="2">
    <source>
        <dbReference type="SAM" id="Phobius"/>
    </source>
</evidence>
<feature type="transmembrane region" description="Helical" evidence="2">
    <location>
        <begin position="7"/>
        <end position="25"/>
    </location>
</feature>
<proteinExistence type="predicted"/>
<evidence type="ECO:0000313" key="3">
    <source>
        <dbReference type="EMBL" id="WRL62922.1"/>
    </source>
</evidence>
<feature type="transmembrane region" description="Helical" evidence="2">
    <location>
        <begin position="337"/>
        <end position="360"/>
    </location>
</feature>
<feature type="transmembrane region" description="Helical" evidence="2">
    <location>
        <begin position="71"/>
        <end position="89"/>
    </location>
</feature>
<dbReference type="EMBL" id="CP141261">
    <property type="protein sequence ID" value="WRL62922.1"/>
    <property type="molecule type" value="Genomic_DNA"/>
</dbReference>
<feature type="transmembrane region" description="Helical" evidence="2">
    <location>
        <begin position="307"/>
        <end position="325"/>
    </location>
</feature>
<feature type="transmembrane region" description="Helical" evidence="2">
    <location>
        <begin position="372"/>
        <end position="395"/>
    </location>
</feature>
<protein>
    <submittedName>
        <fullName evidence="3">Uncharacterized protein</fullName>
    </submittedName>
</protein>
<feature type="region of interest" description="Disordered" evidence="1">
    <location>
        <begin position="410"/>
        <end position="480"/>
    </location>
</feature>
<name>A0ABZ1AWH5_9ACTN</name>
<feature type="compositionally biased region" description="Basic and acidic residues" evidence="1">
    <location>
        <begin position="465"/>
        <end position="480"/>
    </location>
</feature>
<evidence type="ECO:0000313" key="4">
    <source>
        <dbReference type="Proteomes" id="UP001324287"/>
    </source>
</evidence>
<organism evidence="3 4">
    <name type="scientific">Blastococcus brunescens</name>
    <dbReference type="NCBI Taxonomy" id="1564165"/>
    <lineage>
        <taxon>Bacteria</taxon>
        <taxon>Bacillati</taxon>
        <taxon>Actinomycetota</taxon>
        <taxon>Actinomycetes</taxon>
        <taxon>Geodermatophilales</taxon>
        <taxon>Geodermatophilaceae</taxon>
        <taxon>Blastococcus</taxon>
    </lineage>
</organism>
<reference evidence="3 4" key="1">
    <citation type="submission" date="2023-12" db="EMBL/GenBank/DDBJ databases">
        <title>Blastococcus brunescens sp. nov., an actonobacterium isolated from sandstone collected in sahara desert.</title>
        <authorList>
            <person name="Gtari M."/>
            <person name="Ghodhbane F."/>
        </authorList>
    </citation>
    <scope>NUCLEOTIDE SEQUENCE [LARGE SCALE GENOMIC DNA]</scope>
    <source>
        <strain evidence="3 4">BMG 8361</strain>
    </source>
</reference>
<feature type="compositionally biased region" description="Basic and acidic residues" evidence="1">
    <location>
        <begin position="427"/>
        <end position="444"/>
    </location>
</feature>
<dbReference type="Proteomes" id="UP001324287">
    <property type="component" value="Chromosome"/>
</dbReference>
<accession>A0ABZ1AWH5</accession>
<keyword evidence="4" id="KW-1185">Reference proteome</keyword>
<evidence type="ECO:0000256" key="1">
    <source>
        <dbReference type="SAM" id="MobiDB-lite"/>
    </source>
</evidence>
<feature type="transmembrane region" description="Helical" evidence="2">
    <location>
        <begin position="31"/>
        <end position="50"/>
    </location>
</feature>
<dbReference type="RefSeq" id="WP_324274271.1">
    <property type="nucleotide sequence ID" value="NZ_CP141261.1"/>
</dbReference>
<gene>
    <name evidence="3" type="ORF">U6N30_24115</name>
</gene>
<keyword evidence="2" id="KW-0812">Transmembrane</keyword>